<dbReference type="FunFam" id="1.20.1050.60:FF:000001">
    <property type="entry name" value="Putative alpha-1,2-mannosidase"/>
    <property type="match status" value="1"/>
</dbReference>
<dbReference type="PANTHER" id="PTHR12143:SF43">
    <property type="entry name" value="PUTATIVE-RELATED"/>
    <property type="match status" value="1"/>
</dbReference>
<dbReference type="GO" id="GO:0006516">
    <property type="term" value="P:glycoprotein catabolic process"/>
    <property type="evidence" value="ECO:0007669"/>
    <property type="project" value="TreeGrafter"/>
</dbReference>
<gene>
    <name evidence="4" type="ORF">SAMN05192558_101385</name>
</gene>
<dbReference type="Pfam" id="PF07971">
    <property type="entry name" value="Glyco_hydro_92"/>
    <property type="match status" value="1"/>
</dbReference>
<dbReference type="GO" id="GO:0005975">
    <property type="term" value="P:carbohydrate metabolic process"/>
    <property type="evidence" value="ECO:0007669"/>
    <property type="project" value="InterPro"/>
</dbReference>
<dbReference type="InterPro" id="IPR012939">
    <property type="entry name" value="Glyco_hydro_92"/>
</dbReference>
<dbReference type="AlphaFoldDB" id="A0A1H0FIJ6"/>
<name>A0A1H0FIJ6_9PSEU</name>
<dbReference type="STRING" id="504798.SAMN05421871_103485"/>
<dbReference type="PANTHER" id="PTHR12143">
    <property type="entry name" value="PEPTIDE N-GLYCANASE PNGASE -RELATED"/>
    <property type="match status" value="1"/>
</dbReference>
<accession>A0A1H0FIJ6</accession>
<evidence type="ECO:0000259" key="2">
    <source>
        <dbReference type="Pfam" id="PF07971"/>
    </source>
</evidence>
<dbReference type="Pfam" id="PF17678">
    <property type="entry name" value="Glyco_hydro_92N"/>
    <property type="match status" value="1"/>
</dbReference>
<reference evidence="5" key="1">
    <citation type="submission" date="2016-10" db="EMBL/GenBank/DDBJ databases">
        <authorList>
            <person name="Varghese N."/>
            <person name="Submissions S."/>
        </authorList>
    </citation>
    <scope>NUCLEOTIDE SEQUENCE [LARGE SCALE GENOMIC DNA]</scope>
    <source>
        <strain evidence="5">IBRC-M 10655</strain>
    </source>
</reference>
<feature type="domain" description="Glycosyl hydrolase family 92 N-terminal" evidence="3">
    <location>
        <begin position="211"/>
        <end position="430"/>
    </location>
</feature>
<dbReference type="Proteomes" id="UP000199651">
    <property type="component" value="Unassembled WGS sequence"/>
</dbReference>
<feature type="region of interest" description="Disordered" evidence="1">
    <location>
        <begin position="917"/>
        <end position="942"/>
    </location>
</feature>
<protein>
    <submittedName>
        <fullName evidence="4">Alpha-1,2-mannosidase, putative</fullName>
    </submittedName>
</protein>
<dbReference type="OrthoDB" id="9804511at2"/>
<evidence type="ECO:0000313" key="4">
    <source>
        <dbReference type="EMBL" id="SDN94450.1"/>
    </source>
</evidence>
<dbReference type="RefSeq" id="WP_091369014.1">
    <property type="nucleotide sequence ID" value="NZ_FNDV01000003.1"/>
</dbReference>
<dbReference type="InterPro" id="IPR008928">
    <property type="entry name" value="6-hairpin_glycosidase_sf"/>
</dbReference>
<dbReference type="Gene3D" id="2.70.98.10">
    <property type="match status" value="1"/>
</dbReference>
<dbReference type="EMBL" id="FNJB01000001">
    <property type="protein sequence ID" value="SDN94450.1"/>
    <property type="molecule type" value="Genomic_DNA"/>
</dbReference>
<dbReference type="Gene3D" id="1.20.1050.60">
    <property type="entry name" value="alpha-1,2-mannosidase"/>
    <property type="match status" value="1"/>
</dbReference>
<dbReference type="Gene3D" id="3.30.2080.10">
    <property type="entry name" value="GH92 mannosidase domain"/>
    <property type="match status" value="1"/>
</dbReference>
<keyword evidence="5" id="KW-1185">Reference proteome</keyword>
<dbReference type="InterPro" id="IPR041371">
    <property type="entry name" value="GH92_N"/>
</dbReference>
<evidence type="ECO:0000259" key="3">
    <source>
        <dbReference type="Pfam" id="PF17678"/>
    </source>
</evidence>
<feature type="domain" description="Glycosyl hydrolase family 92" evidence="2">
    <location>
        <begin position="436"/>
        <end position="917"/>
    </location>
</feature>
<proteinExistence type="predicted"/>
<dbReference type="InterPro" id="IPR005887">
    <property type="entry name" value="GH92_a_mannosidase_put"/>
</dbReference>
<feature type="compositionally biased region" description="Low complexity" evidence="1">
    <location>
        <begin position="923"/>
        <end position="939"/>
    </location>
</feature>
<dbReference type="InterPro" id="IPR014718">
    <property type="entry name" value="GH-type_carb-bd"/>
</dbReference>
<sequence>MTFRTSFESDDAVPTWSDTVEVSARGAAVSDGATLRTRVEGGPADAPAARSGVGFTGSCALRYEGAHTADGVGYQTNRVFWTEIPVVADTVLSYVVFPELVGGDLRYPSTYVAVDLLFDDGAYLSELGAVDQLGFPMTPLGQGGSRALFPDQWNHRSVRLGEVATGRTITRILVAYRGPEGSAEFAGWIDDLAVESVPRRELDPVDRVLTTRGTHSSGDFSRGNTFPATAVPHGFNFWTPVTNAAVTNWFYEYHRGSTPRNQPALQAIGISHQPSPWMGDRHTFHLMPTRETKVGREARALTFRRENELARPHCYEVRFDNGIHAQVAPTDHAAVLRFTFPPGQANLVLDNVGLGGAVRVAPDGTITGHSDVRSGLSVGAGRMFVHATVDRPVRESGHRLRGLAWARTALVRFEPEAEGETVLTVRIATSLISPEQARRNLETEIGPDDTYESVRDRARAQWAELLGRVEVDGASEDELTTLYSCLYRLFLYPNSGYEETASGPRYASPVSPPAIVDGKVFVNNGFWDTYRTCWPAYALLAPTRCGELIDGFLQQYRDGGWVSRWSSPGYANLMTGTSSDVAFADAYLKGVRGFDVHDAYNAALRNATVTPPDESVGRKGLERSIFLHYTPTNTHEGLSWALEGCVNDFGIANLAAALGDEDNHAYFLDRARHYVHHFDQRIGFFQGRGPTEGWRCSPASYDPKVWGHDYTETNGWTAAFAVPHDGAGLAELYGGPDKLAAKLDEYFATPETGTHPGSYRRVIHEMTEARDARMGQYGHSNQPAHHIPYLYTQAGHPARAQEKVRDVLARLYQGSEIGQGYVGDEDNGEMSAWFLFSALGFYPLRVGSPTYVIGSPLFPRAVLRLENGRELVVTAANHGRRNVYVQSLRVNGEPYGLTYISHEILAEGARLEFEMGPEPSDWGTGPDATPPALGAGPPLRDVTRGMEGPLFDDTTRTESVVDAPVEIETDPAEVLIYTLTSSGEGPDPTDWVLRGSIDGVIWDELDQRTDQKFPWRRQTRPFKVKAPGPYRHYSLVFDGVACLAQIELLAQ</sequence>
<dbReference type="Gene3D" id="1.20.1610.10">
    <property type="entry name" value="alpha-1,2-mannosidases domains"/>
    <property type="match status" value="1"/>
</dbReference>
<dbReference type="InterPro" id="IPR050883">
    <property type="entry name" value="PNGase"/>
</dbReference>
<evidence type="ECO:0000256" key="1">
    <source>
        <dbReference type="SAM" id="MobiDB-lite"/>
    </source>
</evidence>
<dbReference type="GO" id="GO:0005829">
    <property type="term" value="C:cytosol"/>
    <property type="evidence" value="ECO:0007669"/>
    <property type="project" value="TreeGrafter"/>
</dbReference>
<dbReference type="NCBIfam" id="TIGR01180">
    <property type="entry name" value="aman2_put"/>
    <property type="match status" value="1"/>
</dbReference>
<evidence type="ECO:0000313" key="5">
    <source>
        <dbReference type="Proteomes" id="UP000199651"/>
    </source>
</evidence>
<dbReference type="GO" id="GO:0000224">
    <property type="term" value="F:peptide-N4-(N-acetyl-beta-glucosaminyl)asparagine amidase activity"/>
    <property type="evidence" value="ECO:0007669"/>
    <property type="project" value="TreeGrafter"/>
</dbReference>
<dbReference type="FunFam" id="3.30.2080.10:FF:000001">
    <property type="entry name" value="Alpha-1,2-mannosidase subfamily"/>
    <property type="match status" value="1"/>
</dbReference>
<organism evidence="4 5">
    <name type="scientific">Actinokineospora alba</name>
    <dbReference type="NCBI Taxonomy" id="504798"/>
    <lineage>
        <taxon>Bacteria</taxon>
        <taxon>Bacillati</taxon>
        <taxon>Actinomycetota</taxon>
        <taxon>Actinomycetes</taxon>
        <taxon>Pseudonocardiales</taxon>
        <taxon>Pseudonocardiaceae</taxon>
        <taxon>Actinokineospora</taxon>
    </lineage>
</organism>
<dbReference type="SUPFAM" id="SSF48208">
    <property type="entry name" value="Six-hairpin glycosidases"/>
    <property type="match status" value="1"/>
</dbReference>
<dbReference type="GO" id="GO:0030246">
    <property type="term" value="F:carbohydrate binding"/>
    <property type="evidence" value="ECO:0007669"/>
    <property type="project" value="InterPro"/>
</dbReference>